<sequence>MFQNYKMKEKDEQNPDLSVWSILLVFGLRFGPHPLIFLSPDQPGQILEPSQGRGARDPVAFATVVVVVGVSSRRPNQHHFVVVEAHLVQVAFEDDVAFFQRCFCVRQHGVRLTPEHIFLQRRQLIMHVVGQHVADLDVSIENVIQFEIVVV</sequence>
<dbReference type="Proteomes" id="UP000887565">
    <property type="component" value="Unplaced"/>
</dbReference>
<dbReference type="AlphaFoldDB" id="A0A915JFV5"/>
<evidence type="ECO:0000313" key="1">
    <source>
        <dbReference type="Proteomes" id="UP000887565"/>
    </source>
</evidence>
<reference evidence="2" key="1">
    <citation type="submission" date="2022-11" db="UniProtKB">
        <authorList>
            <consortium name="WormBaseParasite"/>
        </authorList>
    </citation>
    <scope>IDENTIFICATION</scope>
</reference>
<proteinExistence type="predicted"/>
<organism evidence="1 2">
    <name type="scientific">Romanomermis culicivorax</name>
    <name type="common">Nematode worm</name>
    <dbReference type="NCBI Taxonomy" id="13658"/>
    <lineage>
        <taxon>Eukaryota</taxon>
        <taxon>Metazoa</taxon>
        <taxon>Ecdysozoa</taxon>
        <taxon>Nematoda</taxon>
        <taxon>Enoplea</taxon>
        <taxon>Dorylaimia</taxon>
        <taxon>Mermithida</taxon>
        <taxon>Mermithoidea</taxon>
        <taxon>Mermithidae</taxon>
        <taxon>Romanomermis</taxon>
    </lineage>
</organism>
<protein>
    <submittedName>
        <fullName evidence="2">Uncharacterized protein</fullName>
    </submittedName>
</protein>
<evidence type="ECO:0000313" key="2">
    <source>
        <dbReference type="WBParaSite" id="nRc.2.0.1.t24712-RA"/>
    </source>
</evidence>
<dbReference type="WBParaSite" id="nRc.2.0.1.t24712-RA">
    <property type="protein sequence ID" value="nRc.2.0.1.t24712-RA"/>
    <property type="gene ID" value="nRc.2.0.1.g24712"/>
</dbReference>
<keyword evidence="1" id="KW-1185">Reference proteome</keyword>
<name>A0A915JFV5_ROMCU</name>
<accession>A0A915JFV5</accession>